<organism evidence="1">
    <name type="scientific">Arundo donax</name>
    <name type="common">Giant reed</name>
    <name type="synonym">Donax arundinaceus</name>
    <dbReference type="NCBI Taxonomy" id="35708"/>
    <lineage>
        <taxon>Eukaryota</taxon>
        <taxon>Viridiplantae</taxon>
        <taxon>Streptophyta</taxon>
        <taxon>Embryophyta</taxon>
        <taxon>Tracheophyta</taxon>
        <taxon>Spermatophyta</taxon>
        <taxon>Magnoliopsida</taxon>
        <taxon>Liliopsida</taxon>
        <taxon>Poales</taxon>
        <taxon>Poaceae</taxon>
        <taxon>PACMAD clade</taxon>
        <taxon>Arundinoideae</taxon>
        <taxon>Arundineae</taxon>
        <taxon>Arundo</taxon>
    </lineage>
</organism>
<accession>A0A0A9HBM2</accession>
<evidence type="ECO:0000313" key="1">
    <source>
        <dbReference type="EMBL" id="JAE33204.1"/>
    </source>
</evidence>
<dbReference type="AlphaFoldDB" id="A0A0A9HBM2"/>
<name>A0A0A9HBM2_ARUDO</name>
<proteinExistence type="predicted"/>
<reference evidence="1" key="2">
    <citation type="journal article" date="2015" name="Data Brief">
        <title>Shoot transcriptome of the giant reed, Arundo donax.</title>
        <authorList>
            <person name="Barrero R.A."/>
            <person name="Guerrero F.D."/>
            <person name="Moolhuijzen P."/>
            <person name="Goolsby J.A."/>
            <person name="Tidwell J."/>
            <person name="Bellgard S.E."/>
            <person name="Bellgard M.I."/>
        </authorList>
    </citation>
    <scope>NUCLEOTIDE SEQUENCE</scope>
    <source>
        <tissue evidence="1">Shoot tissue taken approximately 20 cm above the soil surface</tissue>
    </source>
</reference>
<protein>
    <submittedName>
        <fullName evidence="1">Uncharacterized protein</fullName>
    </submittedName>
</protein>
<reference evidence="1" key="1">
    <citation type="submission" date="2014-09" db="EMBL/GenBank/DDBJ databases">
        <authorList>
            <person name="Magalhaes I.L.F."/>
            <person name="Oliveira U."/>
            <person name="Santos F.R."/>
            <person name="Vidigal T.H.D.A."/>
            <person name="Brescovit A.D."/>
            <person name="Santos A.J."/>
        </authorList>
    </citation>
    <scope>NUCLEOTIDE SEQUENCE</scope>
    <source>
        <tissue evidence="1">Shoot tissue taken approximately 20 cm above the soil surface</tissue>
    </source>
</reference>
<dbReference type="EMBL" id="GBRH01164692">
    <property type="protein sequence ID" value="JAE33204.1"/>
    <property type="molecule type" value="Transcribed_RNA"/>
</dbReference>
<sequence>MMFEMNMLISSDYPGRNLGVVYAFRLMIIAVVDLSNMNVHN</sequence>